<dbReference type="InterPro" id="IPR013094">
    <property type="entry name" value="AB_hydrolase_3"/>
</dbReference>
<evidence type="ECO:0000256" key="1">
    <source>
        <dbReference type="ARBA" id="ARBA00010515"/>
    </source>
</evidence>
<dbReference type="PANTHER" id="PTHR48081:SF8">
    <property type="entry name" value="ALPHA_BETA HYDROLASE FOLD-3 DOMAIN-CONTAINING PROTEIN-RELATED"/>
    <property type="match status" value="1"/>
</dbReference>
<evidence type="ECO:0000256" key="3">
    <source>
        <dbReference type="PROSITE-ProRule" id="PRU10038"/>
    </source>
</evidence>
<proteinExistence type="inferred from homology"/>
<dbReference type="Gene3D" id="3.40.50.1820">
    <property type="entry name" value="alpha/beta hydrolase"/>
    <property type="match status" value="1"/>
</dbReference>
<keyword evidence="2 5" id="KW-0378">Hydrolase</keyword>
<gene>
    <name evidence="5" type="ORF">ACFPZN_16670</name>
</gene>
<evidence type="ECO:0000313" key="6">
    <source>
        <dbReference type="Proteomes" id="UP001596074"/>
    </source>
</evidence>
<comment type="similarity">
    <text evidence="1">Belongs to the 'GDXG' lipolytic enzyme family.</text>
</comment>
<dbReference type="InterPro" id="IPR029058">
    <property type="entry name" value="AB_hydrolase_fold"/>
</dbReference>
<dbReference type="InterPro" id="IPR033140">
    <property type="entry name" value="Lipase_GDXG_put_SER_AS"/>
</dbReference>
<dbReference type="PROSITE" id="PS01174">
    <property type="entry name" value="LIPASE_GDXG_SER"/>
    <property type="match status" value="1"/>
</dbReference>
<sequence>MAPLHPQTRRYLEFLRAWTEPEEAASADARDGTDGDWWERSIEKMRRQVGAVLPLERRELPEVRDVTVPGEDGPVPLRLYRPEGRSPLPALVYLHGGGWVVGGPENVDAACRELAAEAGCAVLNVDYRLAPEHPFPAAVEDAWAVTSAAIAEPGRFGVDPRAVAVAGDSAGGNLAAAVALMARDRGVRLAHQLLVYPVTDTAMDTPSYAAYGRGYGLDAEGMARNLELYRGGADPADPRLAPLRAPDLAGAAPATVITAEYDVLRDEGEAYARRLTEAGVPVELRRYEGVVHSFFLLPDLFDAGAEAMEFAVRRLRAAFAASPRRDSAV</sequence>
<dbReference type="EMBL" id="JBHSON010000020">
    <property type="protein sequence ID" value="MFC5747263.1"/>
    <property type="molecule type" value="Genomic_DNA"/>
</dbReference>
<dbReference type="PANTHER" id="PTHR48081">
    <property type="entry name" value="AB HYDROLASE SUPERFAMILY PROTEIN C4A8.06C"/>
    <property type="match status" value="1"/>
</dbReference>
<organism evidence="5 6">
    <name type="scientific">Actinomadura rugatobispora</name>
    <dbReference type="NCBI Taxonomy" id="1994"/>
    <lineage>
        <taxon>Bacteria</taxon>
        <taxon>Bacillati</taxon>
        <taxon>Actinomycetota</taxon>
        <taxon>Actinomycetes</taxon>
        <taxon>Streptosporangiales</taxon>
        <taxon>Thermomonosporaceae</taxon>
        <taxon>Actinomadura</taxon>
    </lineage>
</organism>
<dbReference type="Proteomes" id="UP001596074">
    <property type="component" value="Unassembled WGS sequence"/>
</dbReference>
<evidence type="ECO:0000313" key="5">
    <source>
        <dbReference type="EMBL" id="MFC5747263.1"/>
    </source>
</evidence>
<dbReference type="RefSeq" id="WP_378282878.1">
    <property type="nucleotide sequence ID" value="NZ_JBHSON010000020.1"/>
</dbReference>
<dbReference type="Pfam" id="PF07859">
    <property type="entry name" value="Abhydrolase_3"/>
    <property type="match status" value="1"/>
</dbReference>
<evidence type="ECO:0000259" key="4">
    <source>
        <dbReference type="Pfam" id="PF07859"/>
    </source>
</evidence>
<comment type="caution">
    <text evidence="5">The sequence shown here is derived from an EMBL/GenBank/DDBJ whole genome shotgun (WGS) entry which is preliminary data.</text>
</comment>
<protein>
    <submittedName>
        <fullName evidence="5">Alpha/beta hydrolase</fullName>
    </submittedName>
</protein>
<name>A0ABW1A0Q5_9ACTN</name>
<dbReference type="InterPro" id="IPR050300">
    <property type="entry name" value="GDXG_lipolytic_enzyme"/>
</dbReference>
<accession>A0ABW1A0Q5</accession>
<reference evidence="6" key="1">
    <citation type="journal article" date="2019" name="Int. J. Syst. Evol. Microbiol.">
        <title>The Global Catalogue of Microorganisms (GCM) 10K type strain sequencing project: providing services to taxonomists for standard genome sequencing and annotation.</title>
        <authorList>
            <consortium name="The Broad Institute Genomics Platform"/>
            <consortium name="The Broad Institute Genome Sequencing Center for Infectious Disease"/>
            <person name="Wu L."/>
            <person name="Ma J."/>
        </authorList>
    </citation>
    <scope>NUCLEOTIDE SEQUENCE [LARGE SCALE GENOMIC DNA]</scope>
    <source>
        <strain evidence="6">KCTC 42087</strain>
    </source>
</reference>
<feature type="domain" description="Alpha/beta hydrolase fold-3" evidence="4">
    <location>
        <begin position="91"/>
        <end position="295"/>
    </location>
</feature>
<keyword evidence="6" id="KW-1185">Reference proteome</keyword>
<dbReference type="SUPFAM" id="SSF53474">
    <property type="entry name" value="alpha/beta-Hydrolases"/>
    <property type="match status" value="1"/>
</dbReference>
<dbReference type="GO" id="GO:0016787">
    <property type="term" value="F:hydrolase activity"/>
    <property type="evidence" value="ECO:0007669"/>
    <property type="project" value="UniProtKB-KW"/>
</dbReference>
<evidence type="ECO:0000256" key="2">
    <source>
        <dbReference type="ARBA" id="ARBA00022801"/>
    </source>
</evidence>
<feature type="active site" evidence="3">
    <location>
        <position position="169"/>
    </location>
</feature>